<reference evidence="5 6" key="1">
    <citation type="submission" date="2019-12" db="EMBL/GenBank/DDBJ databases">
        <title>Genomic-based taxomic classification of the family Erythrobacteraceae.</title>
        <authorList>
            <person name="Xu L."/>
        </authorList>
    </citation>
    <scope>NUCLEOTIDE SEQUENCE [LARGE SCALE GENOMIC DNA]</scope>
    <source>
        <strain evidence="5 6">KCTC 52259</strain>
    </source>
</reference>
<dbReference type="SUPFAM" id="SSF116734">
    <property type="entry name" value="DNA methylase specificity domain"/>
    <property type="match status" value="2"/>
</dbReference>
<name>A0A6L7GM25_9SPHN</name>
<evidence type="ECO:0000313" key="6">
    <source>
        <dbReference type="Proteomes" id="UP000473531"/>
    </source>
</evidence>
<dbReference type="GO" id="GO:0003677">
    <property type="term" value="F:DNA binding"/>
    <property type="evidence" value="ECO:0007669"/>
    <property type="project" value="UniProtKB-KW"/>
</dbReference>
<dbReference type="InterPro" id="IPR044946">
    <property type="entry name" value="Restrct_endonuc_typeI_TRD_sf"/>
</dbReference>
<evidence type="ECO:0000256" key="2">
    <source>
        <dbReference type="ARBA" id="ARBA00022747"/>
    </source>
</evidence>
<feature type="domain" description="Type I restriction modification DNA specificity" evidence="4">
    <location>
        <begin position="231"/>
        <end position="382"/>
    </location>
</feature>
<keyword evidence="5" id="KW-0378">Hydrolase</keyword>
<keyword evidence="5" id="KW-0255">Endonuclease</keyword>
<feature type="domain" description="Type I restriction modification DNA specificity" evidence="4">
    <location>
        <begin position="60"/>
        <end position="171"/>
    </location>
</feature>
<keyword evidence="2" id="KW-0680">Restriction system</keyword>
<dbReference type="InterPro" id="IPR051212">
    <property type="entry name" value="Type-I_RE_S_subunit"/>
</dbReference>
<dbReference type="PANTHER" id="PTHR43140">
    <property type="entry name" value="TYPE-1 RESTRICTION ENZYME ECOKI SPECIFICITY PROTEIN"/>
    <property type="match status" value="1"/>
</dbReference>
<evidence type="ECO:0000313" key="5">
    <source>
        <dbReference type="EMBL" id="MXP15691.1"/>
    </source>
</evidence>
<dbReference type="Proteomes" id="UP000473531">
    <property type="component" value="Unassembled WGS sequence"/>
</dbReference>
<sequence length="398" mass="45041">MLDKASKLSSYRFDKMAAQISHRVMPAETEVGRYVGLEHLDPESLRIRRWGDPSEVESTKLTFEPGDVIFGKRRVYQRKVAVADFHGICSAHAMVLRAKPETVLPDFLPFFMQSDLFMERALSISVGSLSPTINWKALAKEEFLLPPIQVQARLVETLIAAVNAQIELHRSLETLTTMNASLLDARLRGSLLGAANRHERVGPYFEDWPLLPIGKLLTKNQYGLSVEAGSTGQYPMLRMMNMEDGRVVENDLKYIDLSDGEFEKYRLFDGDILFNRTNSFDLVGRTGVYHLGAEHVFASYLVRLQTYREKLDPEYLCAFLNAHIGRRQVMSFATRGVSQTNVNASNLTRILLPLPPISFQRETVEFIRECHAASSRLTQRIKSLGQIISEVTKQGISE</sequence>
<dbReference type="GO" id="GO:0009307">
    <property type="term" value="P:DNA restriction-modification system"/>
    <property type="evidence" value="ECO:0007669"/>
    <property type="project" value="UniProtKB-KW"/>
</dbReference>
<dbReference type="RefSeq" id="WP_160602181.1">
    <property type="nucleotide sequence ID" value="NZ_WTYU01000002.1"/>
</dbReference>
<keyword evidence="3" id="KW-0238">DNA-binding</keyword>
<dbReference type="Gene3D" id="3.90.220.20">
    <property type="entry name" value="DNA methylase specificity domains"/>
    <property type="match status" value="2"/>
</dbReference>
<dbReference type="EMBL" id="WTYU01000002">
    <property type="protein sequence ID" value="MXP15691.1"/>
    <property type="molecule type" value="Genomic_DNA"/>
</dbReference>
<dbReference type="PANTHER" id="PTHR43140:SF1">
    <property type="entry name" value="TYPE I RESTRICTION ENZYME ECOKI SPECIFICITY SUBUNIT"/>
    <property type="match status" value="1"/>
</dbReference>
<dbReference type="AlphaFoldDB" id="A0A6L7GM25"/>
<dbReference type="InterPro" id="IPR000055">
    <property type="entry name" value="Restrct_endonuc_typeI_TRD"/>
</dbReference>
<keyword evidence="5" id="KW-0540">Nuclease</keyword>
<accession>A0A6L7GM25</accession>
<dbReference type="Pfam" id="PF01420">
    <property type="entry name" value="Methylase_S"/>
    <property type="match status" value="2"/>
</dbReference>
<comment type="similarity">
    <text evidence="1">Belongs to the type-I restriction system S methylase family.</text>
</comment>
<dbReference type="GO" id="GO:0004519">
    <property type="term" value="F:endonuclease activity"/>
    <property type="evidence" value="ECO:0007669"/>
    <property type="project" value="UniProtKB-KW"/>
</dbReference>
<keyword evidence="6" id="KW-1185">Reference proteome</keyword>
<evidence type="ECO:0000259" key="4">
    <source>
        <dbReference type="Pfam" id="PF01420"/>
    </source>
</evidence>
<protein>
    <submittedName>
        <fullName evidence="5">Restriction endonuclease subunit S</fullName>
    </submittedName>
</protein>
<evidence type="ECO:0000256" key="1">
    <source>
        <dbReference type="ARBA" id="ARBA00010923"/>
    </source>
</evidence>
<dbReference type="CDD" id="cd17524">
    <property type="entry name" value="RMtype1_S_EcoUTORF5051P-TRD2-CR2_like"/>
    <property type="match status" value="1"/>
</dbReference>
<dbReference type="OrthoDB" id="164285at2"/>
<organism evidence="5 6">
    <name type="scientific">Allopontixanthobacter confluentis</name>
    <dbReference type="NCBI Taxonomy" id="1849021"/>
    <lineage>
        <taxon>Bacteria</taxon>
        <taxon>Pseudomonadati</taxon>
        <taxon>Pseudomonadota</taxon>
        <taxon>Alphaproteobacteria</taxon>
        <taxon>Sphingomonadales</taxon>
        <taxon>Erythrobacteraceae</taxon>
        <taxon>Allopontixanthobacter</taxon>
    </lineage>
</organism>
<proteinExistence type="inferred from homology"/>
<gene>
    <name evidence="5" type="ORF">GRI44_13125</name>
</gene>
<comment type="caution">
    <text evidence="5">The sequence shown here is derived from an EMBL/GenBank/DDBJ whole genome shotgun (WGS) entry which is preliminary data.</text>
</comment>
<evidence type="ECO:0000256" key="3">
    <source>
        <dbReference type="ARBA" id="ARBA00023125"/>
    </source>
</evidence>